<feature type="transmembrane region" description="Helical" evidence="6">
    <location>
        <begin position="41"/>
        <end position="58"/>
    </location>
</feature>
<keyword evidence="4 6" id="KW-0472">Membrane</keyword>
<gene>
    <name evidence="8" type="ORF">CLV30_104228</name>
</gene>
<keyword evidence="9" id="KW-1185">Reference proteome</keyword>
<proteinExistence type="predicted"/>
<feature type="transmembrane region" description="Helical" evidence="6">
    <location>
        <begin position="191"/>
        <end position="213"/>
    </location>
</feature>
<evidence type="ECO:0000256" key="2">
    <source>
        <dbReference type="ARBA" id="ARBA00022692"/>
    </source>
</evidence>
<feature type="transmembrane region" description="Helical" evidence="6">
    <location>
        <begin position="138"/>
        <end position="156"/>
    </location>
</feature>
<evidence type="ECO:0000256" key="5">
    <source>
        <dbReference type="SAM" id="MobiDB-lite"/>
    </source>
</evidence>
<feature type="domain" description="Inositolphosphotransferase Aur1/Ipt1" evidence="7">
    <location>
        <begin position="76"/>
        <end position="257"/>
    </location>
</feature>
<evidence type="ECO:0000256" key="4">
    <source>
        <dbReference type="ARBA" id="ARBA00023136"/>
    </source>
</evidence>
<dbReference type="Proteomes" id="UP000243528">
    <property type="component" value="Unassembled WGS sequence"/>
</dbReference>
<dbReference type="GO" id="GO:0016020">
    <property type="term" value="C:membrane"/>
    <property type="evidence" value="ECO:0007669"/>
    <property type="project" value="UniProtKB-SubCell"/>
</dbReference>
<evidence type="ECO:0000256" key="1">
    <source>
        <dbReference type="ARBA" id="ARBA00004141"/>
    </source>
</evidence>
<dbReference type="InterPro" id="IPR052185">
    <property type="entry name" value="IPC_Synthase-Related"/>
</dbReference>
<sequence>MATTSTTAGPAEVTPAPDRPPVRSRPRQLLSYFRTPRRPRFFVELAIMAIGYGIYSLIRNAVPDQEVEAITRSMNLWQLEQSLNIDFELWLNHTVNAIDWLTVSMNYFYAIMHFVVTGAVLVWLFWRHPGRYRASRTVLAFTTGLALVGYFVYPLAPPRLLPDGGFFDTVAIHQTWGSMASGDLQSLSNQYAAMPSMHAGWSLWCGIAIIMFTRHRWLRLLGLLYPAATLIVITATANHYVFDAVGGWLTLALGFALQRVLHGRPVHAFQRDVVAVT</sequence>
<comment type="caution">
    <text evidence="8">The sequence shown here is derived from an EMBL/GenBank/DDBJ whole genome shotgun (WGS) entry which is preliminary data.</text>
</comment>
<feature type="transmembrane region" description="Helical" evidence="6">
    <location>
        <begin position="220"/>
        <end position="238"/>
    </location>
</feature>
<dbReference type="CDD" id="cd03386">
    <property type="entry name" value="PAP2_Aur1_like"/>
    <property type="match status" value="1"/>
</dbReference>
<evidence type="ECO:0000256" key="3">
    <source>
        <dbReference type="ARBA" id="ARBA00022989"/>
    </source>
</evidence>
<feature type="region of interest" description="Disordered" evidence="5">
    <location>
        <begin position="1"/>
        <end position="24"/>
    </location>
</feature>
<dbReference type="RefSeq" id="WP_205740508.1">
    <property type="nucleotide sequence ID" value="NZ_ML142899.1"/>
</dbReference>
<dbReference type="PANTHER" id="PTHR31310">
    <property type="match status" value="1"/>
</dbReference>
<organism evidence="8 9">
    <name type="scientific">Haloactinopolyspora alba</name>
    <dbReference type="NCBI Taxonomy" id="648780"/>
    <lineage>
        <taxon>Bacteria</taxon>
        <taxon>Bacillati</taxon>
        <taxon>Actinomycetota</taxon>
        <taxon>Actinomycetes</taxon>
        <taxon>Jiangellales</taxon>
        <taxon>Jiangellaceae</taxon>
        <taxon>Haloactinopolyspora</taxon>
    </lineage>
</organism>
<evidence type="ECO:0000313" key="9">
    <source>
        <dbReference type="Proteomes" id="UP000243528"/>
    </source>
</evidence>
<dbReference type="InterPro" id="IPR026841">
    <property type="entry name" value="Aur1/Ipt1"/>
</dbReference>
<dbReference type="PANTHER" id="PTHR31310:SF7">
    <property type="entry name" value="PA-PHOSPHATASE RELATED-FAMILY PROTEIN DDB_G0268928"/>
    <property type="match status" value="1"/>
</dbReference>
<dbReference type="Pfam" id="PF14378">
    <property type="entry name" value="PAP2_3"/>
    <property type="match status" value="1"/>
</dbReference>
<keyword evidence="3 6" id="KW-1133">Transmembrane helix</keyword>
<feature type="transmembrane region" description="Helical" evidence="6">
    <location>
        <begin position="107"/>
        <end position="126"/>
    </location>
</feature>
<evidence type="ECO:0000259" key="7">
    <source>
        <dbReference type="Pfam" id="PF14378"/>
    </source>
</evidence>
<dbReference type="AlphaFoldDB" id="A0A2P8E7G1"/>
<reference evidence="8 9" key="1">
    <citation type="submission" date="2018-03" db="EMBL/GenBank/DDBJ databases">
        <title>Genomic Encyclopedia of Archaeal and Bacterial Type Strains, Phase II (KMG-II): from individual species to whole genera.</title>
        <authorList>
            <person name="Goeker M."/>
        </authorList>
    </citation>
    <scope>NUCLEOTIDE SEQUENCE [LARGE SCALE GENOMIC DNA]</scope>
    <source>
        <strain evidence="8 9">DSM 45211</strain>
    </source>
</reference>
<keyword evidence="2 6" id="KW-0812">Transmembrane</keyword>
<accession>A0A2P8E7G1</accession>
<comment type="subcellular location">
    <subcellularLocation>
        <location evidence="1">Membrane</location>
        <topology evidence="1">Multi-pass membrane protein</topology>
    </subcellularLocation>
</comment>
<name>A0A2P8E7G1_9ACTN</name>
<dbReference type="EMBL" id="PYGE01000004">
    <property type="protein sequence ID" value="PSL05358.1"/>
    <property type="molecule type" value="Genomic_DNA"/>
</dbReference>
<evidence type="ECO:0000256" key="6">
    <source>
        <dbReference type="SAM" id="Phobius"/>
    </source>
</evidence>
<protein>
    <submittedName>
        <fullName evidence="8">PAP2 superfamily protein</fullName>
    </submittedName>
</protein>
<evidence type="ECO:0000313" key="8">
    <source>
        <dbReference type="EMBL" id="PSL05358.1"/>
    </source>
</evidence>